<keyword evidence="12" id="KW-0902">Two-component regulatory system</keyword>
<keyword evidence="6" id="KW-0808">Transferase</keyword>
<dbReference type="InterPro" id="IPR050398">
    <property type="entry name" value="HssS/ArlS-like"/>
</dbReference>
<evidence type="ECO:0000256" key="5">
    <source>
        <dbReference type="ARBA" id="ARBA00022553"/>
    </source>
</evidence>
<evidence type="ECO:0000256" key="10">
    <source>
        <dbReference type="ARBA" id="ARBA00022840"/>
    </source>
</evidence>
<comment type="caution">
    <text evidence="17">The sequence shown here is derived from an EMBL/GenBank/DDBJ whole genome shotgun (WGS) entry which is preliminary data.</text>
</comment>
<keyword evidence="8" id="KW-0547">Nucleotide-binding</keyword>
<dbReference type="STRING" id="318464.IO99_06145"/>
<dbReference type="SMART" id="SM00387">
    <property type="entry name" value="HATPase_c"/>
    <property type="match status" value="1"/>
</dbReference>
<evidence type="ECO:0000256" key="4">
    <source>
        <dbReference type="ARBA" id="ARBA00022475"/>
    </source>
</evidence>
<feature type="transmembrane region" description="Helical" evidence="14">
    <location>
        <begin position="180"/>
        <end position="203"/>
    </location>
</feature>
<dbReference type="SUPFAM" id="SSF55874">
    <property type="entry name" value="ATPase domain of HSP90 chaperone/DNA topoisomerase II/histidine kinase"/>
    <property type="match status" value="1"/>
</dbReference>
<dbReference type="RefSeq" id="WP_035131347.1">
    <property type="nucleotide sequence ID" value="NZ_JPMD01000014.1"/>
</dbReference>
<dbReference type="InterPro" id="IPR003594">
    <property type="entry name" value="HATPase_dom"/>
</dbReference>
<dbReference type="PROSITE" id="PS50885">
    <property type="entry name" value="HAMP"/>
    <property type="match status" value="1"/>
</dbReference>
<dbReference type="CDD" id="cd00082">
    <property type="entry name" value="HisKA"/>
    <property type="match status" value="1"/>
</dbReference>
<evidence type="ECO:0000313" key="17">
    <source>
        <dbReference type="EMBL" id="KEZ87169.1"/>
    </source>
</evidence>
<reference evidence="17 18" key="1">
    <citation type="submission" date="2014-07" db="EMBL/GenBank/DDBJ databases">
        <title>Draft genome of Clostridium sulfidigenes 113A isolated from sediments associated with methane hydrate from Krishna Godavari basin.</title>
        <authorList>
            <person name="Honkalas V.S."/>
            <person name="Dabir A.P."/>
            <person name="Arora P."/>
            <person name="Dhakephalkar P.K."/>
        </authorList>
    </citation>
    <scope>NUCLEOTIDE SEQUENCE [LARGE SCALE GENOMIC DNA]</scope>
    <source>
        <strain evidence="17 18">113A</strain>
    </source>
</reference>
<dbReference type="SUPFAM" id="SSF47384">
    <property type="entry name" value="Homodimeric domain of signal transducing histidine kinase"/>
    <property type="match status" value="1"/>
</dbReference>
<keyword evidence="9" id="KW-0418">Kinase</keyword>
<dbReference type="InterPro" id="IPR036890">
    <property type="entry name" value="HATPase_C_sf"/>
</dbReference>
<keyword evidence="11 14" id="KW-1133">Transmembrane helix</keyword>
<evidence type="ECO:0000256" key="1">
    <source>
        <dbReference type="ARBA" id="ARBA00000085"/>
    </source>
</evidence>
<evidence type="ECO:0000313" key="18">
    <source>
        <dbReference type="Proteomes" id="UP000028542"/>
    </source>
</evidence>
<keyword evidence="4" id="KW-1003">Cell membrane</keyword>
<comment type="catalytic activity">
    <reaction evidence="1">
        <text>ATP + protein L-histidine = ADP + protein N-phospho-L-histidine.</text>
        <dbReference type="EC" id="2.7.13.3"/>
    </reaction>
</comment>
<dbReference type="SMART" id="SM00304">
    <property type="entry name" value="HAMP"/>
    <property type="match status" value="1"/>
</dbReference>
<accession>A0A084JDY5</accession>
<dbReference type="InterPro" id="IPR004358">
    <property type="entry name" value="Sig_transdc_His_kin-like_C"/>
</dbReference>
<dbReference type="GO" id="GO:0000155">
    <property type="term" value="F:phosphorelay sensor kinase activity"/>
    <property type="evidence" value="ECO:0007669"/>
    <property type="project" value="InterPro"/>
</dbReference>
<feature type="domain" description="HAMP" evidence="16">
    <location>
        <begin position="200"/>
        <end position="252"/>
    </location>
</feature>
<dbReference type="eggNOG" id="COG2205">
    <property type="taxonomic scope" value="Bacteria"/>
</dbReference>
<evidence type="ECO:0000256" key="6">
    <source>
        <dbReference type="ARBA" id="ARBA00022679"/>
    </source>
</evidence>
<dbReference type="InterPro" id="IPR036097">
    <property type="entry name" value="HisK_dim/P_sf"/>
</dbReference>
<evidence type="ECO:0000256" key="11">
    <source>
        <dbReference type="ARBA" id="ARBA00022989"/>
    </source>
</evidence>
<dbReference type="InterPro" id="IPR005467">
    <property type="entry name" value="His_kinase_dom"/>
</dbReference>
<dbReference type="PROSITE" id="PS51257">
    <property type="entry name" value="PROKAR_LIPOPROTEIN"/>
    <property type="match status" value="1"/>
</dbReference>
<dbReference type="AlphaFoldDB" id="A0A084JDY5"/>
<dbReference type="EMBL" id="JPMD01000014">
    <property type="protein sequence ID" value="KEZ87169.1"/>
    <property type="molecule type" value="Genomic_DNA"/>
</dbReference>
<evidence type="ECO:0000256" key="7">
    <source>
        <dbReference type="ARBA" id="ARBA00022692"/>
    </source>
</evidence>
<keyword evidence="10" id="KW-0067">ATP-binding</keyword>
<dbReference type="InterPro" id="IPR003661">
    <property type="entry name" value="HisK_dim/P_dom"/>
</dbReference>
<dbReference type="Gene3D" id="3.30.565.10">
    <property type="entry name" value="Histidine kinase-like ATPase, C-terminal domain"/>
    <property type="match status" value="1"/>
</dbReference>
<dbReference type="GO" id="GO:0005524">
    <property type="term" value="F:ATP binding"/>
    <property type="evidence" value="ECO:0007669"/>
    <property type="project" value="UniProtKB-KW"/>
</dbReference>
<organism evidence="17 18">
    <name type="scientific">Clostridium sulfidigenes</name>
    <dbReference type="NCBI Taxonomy" id="318464"/>
    <lineage>
        <taxon>Bacteria</taxon>
        <taxon>Bacillati</taxon>
        <taxon>Bacillota</taxon>
        <taxon>Clostridia</taxon>
        <taxon>Eubacteriales</taxon>
        <taxon>Clostridiaceae</taxon>
        <taxon>Clostridium</taxon>
    </lineage>
</organism>
<dbReference type="Pfam" id="PF02518">
    <property type="entry name" value="HATPase_c"/>
    <property type="match status" value="1"/>
</dbReference>
<dbReference type="PROSITE" id="PS50109">
    <property type="entry name" value="HIS_KIN"/>
    <property type="match status" value="1"/>
</dbReference>
<dbReference type="Gene3D" id="1.10.287.130">
    <property type="match status" value="1"/>
</dbReference>
<evidence type="ECO:0000256" key="14">
    <source>
        <dbReference type="SAM" id="Phobius"/>
    </source>
</evidence>
<proteinExistence type="predicted"/>
<feature type="transmembrane region" description="Helical" evidence="14">
    <location>
        <begin position="7"/>
        <end position="27"/>
    </location>
</feature>
<evidence type="ECO:0000256" key="2">
    <source>
        <dbReference type="ARBA" id="ARBA00004651"/>
    </source>
</evidence>
<name>A0A084JDY5_9CLOT</name>
<dbReference type="Proteomes" id="UP000028542">
    <property type="component" value="Unassembled WGS sequence"/>
</dbReference>
<evidence type="ECO:0000259" key="16">
    <source>
        <dbReference type="PROSITE" id="PS50885"/>
    </source>
</evidence>
<evidence type="ECO:0000256" key="8">
    <source>
        <dbReference type="ARBA" id="ARBA00022741"/>
    </source>
</evidence>
<gene>
    <name evidence="17" type="ORF">IO99_06145</name>
</gene>
<dbReference type="PANTHER" id="PTHR45528">
    <property type="entry name" value="SENSOR HISTIDINE KINASE CPXA"/>
    <property type="match status" value="1"/>
</dbReference>
<evidence type="ECO:0000256" key="9">
    <source>
        <dbReference type="ARBA" id="ARBA00022777"/>
    </source>
</evidence>
<evidence type="ECO:0000256" key="3">
    <source>
        <dbReference type="ARBA" id="ARBA00012438"/>
    </source>
</evidence>
<dbReference type="SUPFAM" id="SSF158472">
    <property type="entry name" value="HAMP domain-like"/>
    <property type="match status" value="1"/>
</dbReference>
<dbReference type="Gene3D" id="6.10.340.10">
    <property type="match status" value="1"/>
</dbReference>
<dbReference type="SMART" id="SM00388">
    <property type="entry name" value="HisKA"/>
    <property type="match status" value="1"/>
</dbReference>
<dbReference type="PRINTS" id="PR00344">
    <property type="entry name" value="BCTRLSENSOR"/>
</dbReference>
<dbReference type="Pfam" id="PF00512">
    <property type="entry name" value="HisKA"/>
    <property type="match status" value="1"/>
</dbReference>
<evidence type="ECO:0000256" key="12">
    <source>
        <dbReference type="ARBA" id="ARBA00023012"/>
    </source>
</evidence>
<evidence type="ECO:0000259" key="15">
    <source>
        <dbReference type="PROSITE" id="PS50109"/>
    </source>
</evidence>
<dbReference type="InterPro" id="IPR003660">
    <property type="entry name" value="HAMP_dom"/>
</dbReference>
<keyword evidence="13 14" id="KW-0472">Membrane</keyword>
<dbReference type="Pfam" id="PF00672">
    <property type="entry name" value="HAMP"/>
    <property type="match status" value="1"/>
</dbReference>
<dbReference type="CDD" id="cd06225">
    <property type="entry name" value="HAMP"/>
    <property type="match status" value="1"/>
</dbReference>
<dbReference type="EC" id="2.7.13.3" evidence="3"/>
<keyword evidence="18" id="KW-1185">Reference proteome</keyword>
<dbReference type="GO" id="GO:0005886">
    <property type="term" value="C:plasma membrane"/>
    <property type="evidence" value="ECO:0007669"/>
    <property type="project" value="UniProtKB-SubCell"/>
</dbReference>
<keyword evidence="5" id="KW-0597">Phosphoprotein</keyword>
<evidence type="ECO:0000256" key="13">
    <source>
        <dbReference type="ARBA" id="ARBA00023136"/>
    </source>
</evidence>
<comment type="subcellular location">
    <subcellularLocation>
        <location evidence="2">Cell membrane</location>
        <topology evidence="2">Multi-pass membrane protein</topology>
    </subcellularLocation>
</comment>
<dbReference type="PANTHER" id="PTHR45528:SF1">
    <property type="entry name" value="SENSOR HISTIDINE KINASE CPXA"/>
    <property type="match status" value="1"/>
</dbReference>
<sequence>MKIFCKIFFATIIISISCFSIGSYILINSNFKSSLKREIDTTYIENDILNFTLSQELDDISESFIEFSNSNSDEANYTKSQWIAQIAPTVNIGTVQGKMNFRISNDNGKVIYENLEDKFGNEIIKKLDKNTKAHEIVHINNKYYIHAIVPMQTLEETFYVQNFTDISHVFDSLNNQYKTFIYIVIIMIAVSGMVSFFVSWLILKPIYRLSKATQEIARGNFEQRVYTKAKDETGDLADNFNLMAENLDTTVKELKDLNVRQESFIGSFAHETKTPLTSMIGYADMLRSKKLPQEEIMISANYIFEEGKRIEALSMKLLDLIILKKREFKMYYISTGEFFEEINGIVHPSLRKHNIEFSLGVDEEKIYVEPDFLKTVFINLIDNSIKAINAGQHNEFGKISLFGRRQGEDYIVTIEDNGKGMEESELSRITEAFYMVDKSRARSQGGAGLGLAICVEIIKLHNGEILFHSKLNEGTKVIVKLRGEI</sequence>
<keyword evidence="7 14" id="KW-0812">Transmembrane</keyword>
<protein>
    <recommendedName>
        <fullName evidence="3">histidine kinase</fullName>
        <ecNumber evidence="3">2.7.13.3</ecNumber>
    </recommendedName>
</protein>
<feature type="domain" description="Histidine kinase" evidence="15">
    <location>
        <begin position="267"/>
        <end position="485"/>
    </location>
</feature>